<feature type="transmembrane region" description="Helical" evidence="1">
    <location>
        <begin position="268"/>
        <end position="290"/>
    </location>
</feature>
<name>A0A645DK07_9ZZZZ</name>
<evidence type="ECO:0000313" key="2">
    <source>
        <dbReference type="EMBL" id="MPM89607.1"/>
    </source>
</evidence>
<evidence type="ECO:0000256" key="1">
    <source>
        <dbReference type="SAM" id="Phobius"/>
    </source>
</evidence>
<proteinExistence type="predicted"/>
<dbReference type="EMBL" id="VSSQ01037013">
    <property type="protein sequence ID" value="MPM89607.1"/>
    <property type="molecule type" value="Genomic_DNA"/>
</dbReference>
<protein>
    <submittedName>
        <fullName evidence="2">Uncharacterized protein</fullName>
    </submittedName>
</protein>
<comment type="caution">
    <text evidence="2">The sequence shown here is derived from an EMBL/GenBank/DDBJ whole genome shotgun (WGS) entry which is preliminary data.</text>
</comment>
<keyword evidence="1" id="KW-0812">Transmembrane</keyword>
<sequence length="332" mass="39105">MDYTVIKWEESIRSHYTFGHNLMAVLFKRYGRLFTPINYSQVFNCLCGCQFSDRIYPVRLSCPHTKHHKLSWFIFISKDDGIGFCSFTGFKAKLRKSTLIFRVRNFSDRLPFFVDPYVTALFKHASNYVLVGVLRSENSSEIRKFQKPQVFTFIFQVFQGIWLEVRGKYNLYEFPIQKSCRFEVKNLVCTDYTSISRNWISVPCSLECFQERFSGRKSTWVIMFYNCHSRGSIAQFFDCLESVICIHIVIIGKLFPMKLSNFCKAWTFYCWVLIKIGFLMPVFSIAKFYAVSKFQPEYFFVEQGSAQISVNSCIIIRCVSESFNRKFSPSFF</sequence>
<keyword evidence="1" id="KW-1133">Transmembrane helix</keyword>
<feature type="transmembrane region" description="Helical" evidence="1">
    <location>
        <begin position="233"/>
        <end position="256"/>
    </location>
</feature>
<dbReference type="AlphaFoldDB" id="A0A645DK07"/>
<keyword evidence="1" id="KW-0472">Membrane</keyword>
<organism evidence="2">
    <name type="scientific">bioreactor metagenome</name>
    <dbReference type="NCBI Taxonomy" id="1076179"/>
    <lineage>
        <taxon>unclassified sequences</taxon>
        <taxon>metagenomes</taxon>
        <taxon>ecological metagenomes</taxon>
    </lineage>
</organism>
<gene>
    <name evidence="2" type="ORF">SDC9_136719</name>
</gene>
<accession>A0A645DK07</accession>
<reference evidence="2" key="1">
    <citation type="submission" date="2019-08" db="EMBL/GenBank/DDBJ databases">
        <authorList>
            <person name="Kucharzyk K."/>
            <person name="Murdoch R.W."/>
            <person name="Higgins S."/>
            <person name="Loffler F."/>
        </authorList>
    </citation>
    <scope>NUCLEOTIDE SEQUENCE</scope>
</reference>